<feature type="transmembrane region" description="Helical" evidence="8">
    <location>
        <begin position="504"/>
        <end position="521"/>
    </location>
</feature>
<comment type="similarity">
    <text evidence="2">Belongs to the major facilitator superfamily. Sugar transporter (TC 2.A.1.1) family.</text>
</comment>
<dbReference type="Gene3D" id="3.20.20.100">
    <property type="entry name" value="NADP-dependent oxidoreductase domain"/>
    <property type="match status" value="1"/>
</dbReference>
<gene>
    <name evidence="10" type="ORF">B0A55_09691</name>
</gene>
<comment type="subcellular location">
    <subcellularLocation>
        <location evidence="1">Membrane</location>
        <topology evidence="1">Multi-pass membrane protein</topology>
    </subcellularLocation>
</comment>
<dbReference type="PANTHER" id="PTHR48022:SF78">
    <property type="entry name" value="MONOSACCHARIDE TRANSPORTER, PUTATIVE (AFU_ORTHOLOGUE AFUA_2G02110)-RELATED"/>
    <property type="match status" value="1"/>
</dbReference>
<dbReference type="AlphaFoldDB" id="A0A4U0X3S2"/>
<dbReference type="PANTHER" id="PTHR48022">
    <property type="entry name" value="PLASTIDIC GLUCOSE TRANSPORTER 4"/>
    <property type="match status" value="1"/>
</dbReference>
<evidence type="ECO:0000256" key="6">
    <source>
        <dbReference type="ARBA" id="ARBA00023002"/>
    </source>
</evidence>
<dbReference type="Pfam" id="PF00083">
    <property type="entry name" value="Sugar_tr"/>
    <property type="match status" value="1"/>
</dbReference>
<feature type="transmembrane region" description="Helical" evidence="8">
    <location>
        <begin position="269"/>
        <end position="286"/>
    </location>
</feature>
<dbReference type="SUPFAM" id="SSF51430">
    <property type="entry name" value="NAD(P)-linked oxidoreductase"/>
    <property type="match status" value="1"/>
</dbReference>
<keyword evidence="11" id="KW-1185">Reference proteome</keyword>
<feature type="transmembrane region" description="Helical" evidence="8">
    <location>
        <begin position="292"/>
        <end position="317"/>
    </location>
</feature>
<dbReference type="InterPro" id="IPR003663">
    <property type="entry name" value="Sugar/inositol_transpt"/>
</dbReference>
<dbReference type="FunFam" id="1.20.1250.20:FF:000090">
    <property type="entry name" value="MFS sugar transporter, putative"/>
    <property type="match status" value="1"/>
</dbReference>
<dbReference type="PROSITE" id="PS00062">
    <property type="entry name" value="ALDOKETO_REDUCTASE_2"/>
    <property type="match status" value="1"/>
</dbReference>
<dbReference type="GO" id="GO:0005351">
    <property type="term" value="F:carbohydrate:proton symporter activity"/>
    <property type="evidence" value="ECO:0007669"/>
    <property type="project" value="TreeGrafter"/>
</dbReference>
<dbReference type="InterPro" id="IPR036259">
    <property type="entry name" value="MFS_trans_sf"/>
</dbReference>
<feature type="transmembrane region" description="Helical" evidence="8">
    <location>
        <begin position="527"/>
        <end position="548"/>
    </location>
</feature>
<dbReference type="Gene3D" id="3.40.50.720">
    <property type="entry name" value="NAD(P)-binding Rossmann-like Domain"/>
    <property type="match status" value="1"/>
</dbReference>
<accession>A0A4U0X3S2</accession>
<dbReference type="InterPro" id="IPR018170">
    <property type="entry name" value="Aldo/ket_reductase_CS"/>
</dbReference>
<evidence type="ECO:0000313" key="10">
    <source>
        <dbReference type="EMBL" id="TKA69768.1"/>
    </source>
</evidence>
<evidence type="ECO:0000256" key="3">
    <source>
        <dbReference type="ARBA" id="ARBA00022448"/>
    </source>
</evidence>
<protein>
    <recommendedName>
        <fullName evidence="9">Major facilitator superfamily (MFS) profile domain-containing protein</fullName>
    </recommendedName>
</protein>
<dbReference type="Proteomes" id="UP000309340">
    <property type="component" value="Unassembled WGS sequence"/>
</dbReference>
<keyword evidence="3" id="KW-0813">Transport</keyword>
<name>A0A4U0X3S2_9PEZI</name>
<evidence type="ECO:0000259" key="9">
    <source>
        <dbReference type="PROSITE" id="PS50850"/>
    </source>
</evidence>
<feature type="transmembrane region" description="Helical" evidence="8">
    <location>
        <begin position="367"/>
        <end position="384"/>
    </location>
</feature>
<dbReference type="InterPro" id="IPR020846">
    <property type="entry name" value="MFS_dom"/>
</dbReference>
<dbReference type="InterPro" id="IPR050360">
    <property type="entry name" value="MFS_Sugar_Transporters"/>
</dbReference>
<dbReference type="InterPro" id="IPR036812">
    <property type="entry name" value="NAD(P)_OxRdtase_dom_sf"/>
</dbReference>
<dbReference type="GO" id="GO:0016020">
    <property type="term" value="C:membrane"/>
    <property type="evidence" value="ECO:0007669"/>
    <property type="project" value="UniProtKB-SubCell"/>
</dbReference>
<dbReference type="SUPFAM" id="SSF103473">
    <property type="entry name" value="MFS general substrate transporter"/>
    <property type="match status" value="1"/>
</dbReference>
<dbReference type="PROSITE" id="PS50850">
    <property type="entry name" value="MFS"/>
    <property type="match status" value="1"/>
</dbReference>
<keyword evidence="4 8" id="KW-0812">Transmembrane</keyword>
<feature type="domain" description="Major facilitator superfamily (MFS) profile" evidence="9">
    <location>
        <begin position="191"/>
        <end position="653"/>
    </location>
</feature>
<reference evidence="10 11" key="1">
    <citation type="submission" date="2017-03" db="EMBL/GenBank/DDBJ databases">
        <title>Genomes of endolithic fungi from Antarctica.</title>
        <authorList>
            <person name="Coleine C."/>
            <person name="Masonjones S."/>
            <person name="Stajich J.E."/>
        </authorList>
    </citation>
    <scope>NUCLEOTIDE SEQUENCE [LARGE SCALE GENOMIC DNA]</scope>
    <source>
        <strain evidence="10 11">CCFEE 5184</strain>
    </source>
</reference>
<dbReference type="Pfam" id="PF00106">
    <property type="entry name" value="adh_short"/>
    <property type="match status" value="1"/>
</dbReference>
<dbReference type="STRING" id="329884.A0A4U0X3S2"/>
<keyword evidence="6" id="KW-0560">Oxidoreductase</keyword>
<evidence type="ECO:0000256" key="2">
    <source>
        <dbReference type="ARBA" id="ARBA00010992"/>
    </source>
</evidence>
<evidence type="ECO:0000256" key="5">
    <source>
        <dbReference type="ARBA" id="ARBA00022989"/>
    </source>
</evidence>
<keyword evidence="5 8" id="KW-1133">Transmembrane helix</keyword>
<dbReference type="InterPro" id="IPR002347">
    <property type="entry name" value="SDR_fam"/>
</dbReference>
<dbReference type="GO" id="GO:0016491">
    <property type="term" value="F:oxidoreductase activity"/>
    <property type="evidence" value="ECO:0007669"/>
    <property type="project" value="UniProtKB-KW"/>
</dbReference>
<dbReference type="InterPro" id="IPR036291">
    <property type="entry name" value="NAD(P)-bd_dom_sf"/>
</dbReference>
<sequence>MDGPVLGLFSLKGKIAAVTGGSRGIGLEVARGLAEAGADVAIIYHASKDAPQTAEQIASTTGVRVQAYKSDVTSRHMIRETLEQIAAEFGNGKLDIVIANAGVCSNIEALDYTEESWSFVNGVNYDGAMWTAQTTGRIFKRQGHGNLIVTASVSSVLCNTPQMQAAYNASNAAAAHLTSCLAVEWAKFARVNSVSPGYVETKSYDQGMMGGVNVAPNYVRTMGFGHVDPAGDIVVTNALLQGGIVSVYYLGTLMGCLLGGSLGDRYGRINAIGFGALWAILGASLQCSAQDHAWMICARVINGVGTGVLNAVVPAWASEIVEYTSRGQFIAIEFTLNIFGVVVAYWLEYGIAAGDAGDSAFRWRFPIGFQIIPLLALFVICWLFPESPRWLVTVDREDEALYVLQRLRGTDGADDGKAEMELADIHNVVALERKTSHQSTYYHMFFGIGSGKMHTGRRVQLCIWLQIMQSWTGISGVTMFGPTIFAIAGFGAEKAQWISGLNNIFYMFATLICVFTLDRIGRRWTLYWGSVVQGIAMFLGGGLIRGGLKATASQSATAAGWGAGAASMVFLYTFVFGATWLTVPWLYPAEIFPLCVRAKGNAWGVVGWSIGCASLTLVLPYIVSAINEKLLYIFGACNIISIPIVWALYPESNQRTLEEMSMLFAADTPWAWDAERNFARLKEQNTDMIHGGDHQVVDMEEKRAFSTPEKRGHTVGFGTFQDANAQEDTVVLALRKGLRLIDTARVYDVEQEVGRGIKKSGVPREQVFLGTKLWCNDYHPEDVSRALDDSLRDLDTPYVDLLMMHYPCTFKRGVERFPRDENGRMVHGETSFVDTWKVMEKLVADGRARAIGVSNFCMSEIETLLRESSTVPAVHQMEVHPYLQQKDFNKWLKAKGIHVVQFSPLGNMNDFYRKTGWSKEISHMTRLIDQPLFLDLSKKYGKSPVQIVLAWGINNGRSVIPKSVVDWQVAENMAADFELDVEDTEKIATMDAQARFNDPSLDYEWRLYSDLEGSDQAVRVKTH</sequence>
<feature type="transmembrane region" description="Helical" evidence="8">
    <location>
        <begin position="329"/>
        <end position="347"/>
    </location>
</feature>
<evidence type="ECO:0000313" key="11">
    <source>
        <dbReference type="Proteomes" id="UP000309340"/>
    </source>
</evidence>
<dbReference type="Gene3D" id="1.20.1250.20">
    <property type="entry name" value="MFS general substrate transporter like domains"/>
    <property type="match status" value="1"/>
</dbReference>
<dbReference type="OrthoDB" id="2544694at2759"/>
<evidence type="ECO:0000256" key="4">
    <source>
        <dbReference type="ARBA" id="ARBA00022692"/>
    </source>
</evidence>
<proteinExistence type="inferred from homology"/>
<dbReference type="PRINTS" id="PR00069">
    <property type="entry name" value="ALDKETRDTASE"/>
</dbReference>
<dbReference type="InterPro" id="IPR005828">
    <property type="entry name" value="MFS_sugar_transport-like"/>
</dbReference>
<dbReference type="CDD" id="cd19071">
    <property type="entry name" value="AKR_AKR1-5-like"/>
    <property type="match status" value="1"/>
</dbReference>
<keyword evidence="7 8" id="KW-0472">Membrane</keyword>
<feature type="transmembrane region" description="Helical" evidence="8">
    <location>
        <begin position="560"/>
        <end position="582"/>
    </location>
</feature>
<dbReference type="InterPro" id="IPR023210">
    <property type="entry name" value="NADP_OxRdtase_dom"/>
</dbReference>
<evidence type="ECO:0000256" key="1">
    <source>
        <dbReference type="ARBA" id="ARBA00004141"/>
    </source>
</evidence>
<feature type="transmembrane region" description="Helical" evidence="8">
    <location>
        <begin position="602"/>
        <end position="623"/>
    </location>
</feature>
<dbReference type="InterPro" id="IPR020471">
    <property type="entry name" value="AKR"/>
</dbReference>
<dbReference type="SUPFAM" id="SSF51735">
    <property type="entry name" value="NAD(P)-binding Rossmann-fold domains"/>
    <property type="match status" value="1"/>
</dbReference>
<organism evidence="10 11">
    <name type="scientific">Friedmanniomyces simplex</name>
    <dbReference type="NCBI Taxonomy" id="329884"/>
    <lineage>
        <taxon>Eukaryota</taxon>
        <taxon>Fungi</taxon>
        <taxon>Dikarya</taxon>
        <taxon>Ascomycota</taxon>
        <taxon>Pezizomycotina</taxon>
        <taxon>Dothideomycetes</taxon>
        <taxon>Dothideomycetidae</taxon>
        <taxon>Mycosphaerellales</taxon>
        <taxon>Teratosphaeriaceae</taxon>
        <taxon>Friedmanniomyces</taxon>
    </lineage>
</organism>
<evidence type="ECO:0000256" key="7">
    <source>
        <dbReference type="ARBA" id="ARBA00023136"/>
    </source>
</evidence>
<dbReference type="EMBL" id="NAJQ01000433">
    <property type="protein sequence ID" value="TKA69768.1"/>
    <property type="molecule type" value="Genomic_DNA"/>
</dbReference>
<evidence type="ECO:0000256" key="8">
    <source>
        <dbReference type="SAM" id="Phobius"/>
    </source>
</evidence>
<comment type="caution">
    <text evidence="10">The sequence shown here is derived from an EMBL/GenBank/DDBJ whole genome shotgun (WGS) entry which is preliminary data.</text>
</comment>
<feature type="transmembrane region" description="Helical" evidence="8">
    <location>
        <begin position="630"/>
        <end position="649"/>
    </location>
</feature>
<dbReference type="Pfam" id="PF00248">
    <property type="entry name" value="Aldo_ket_red"/>
    <property type="match status" value="1"/>
</dbReference>
<feature type="transmembrane region" description="Helical" evidence="8">
    <location>
        <begin position="238"/>
        <end position="257"/>
    </location>
</feature>
<dbReference type="NCBIfam" id="TIGR00879">
    <property type="entry name" value="SP"/>
    <property type="match status" value="1"/>
</dbReference>